<protein>
    <recommendedName>
        <fullName evidence="2">Flagellar hook protein FlgE/F/G-like D1 domain-containing protein</fullName>
    </recommendedName>
</protein>
<dbReference type="AlphaFoldDB" id="A0A150WPY7"/>
<dbReference type="SUPFAM" id="SSF117143">
    <property type="entry name" value="Flagellar hook protein flgE"/>
    <property type="match status" value="1"/>
</dbReference>
<comment type="caution">
    <text evidence="3">The sequence shown here is derived from an EMBL/GenBank/DDBJ whole genome shotgun (WGS) entry which is preliminary data.</text>
</comment>
<organism evidence="3 4">
    <name type="scientific">Bdellovibrio bacteriovorus</name>
    <dbReference type="NCBI Taxonomy" id="959"/>
    <lineage>
        <taxon>Bacteria</taxon>
        <taxon>Pseudomonadati</taxon>
        <taxon>Bdellovibrionota</taxon>
        <taxon>Bdellovibrionia</taxon>
        <taxon>Bdellovibrionales</taxon>
        <taxon>Pseudobdellovibrionaceae</taxon>
        <taxon>Bdellovibrio</taxon>
    </lineage>
</organism>
<feature type="domain" description="Flagellar hook protein FlgE/F/G-like D1" evidence="2">
    <location>
        <begin position="172"/>
        <end position="209"/>
    </location>
</feature>
<sequence>MILLATLVVLLLFLLDREIEVSVATGHASNKADWPANLQTAVTSLPVTQKNSPPKSNNDINKDDNESEITSDQIELLCKLRSAKTSVPMSGKIQVFVSKISPFLGMNEKNVAWIKSPSCPDGYYSIVHYSDEGDVTKEIDCRRASLTELGTFSGEQGNIIDAPADENTANLAISGAGYFVLQCPDSKLMLTRNGKFKRSARGILSNGGDCTLLDTQGRPFIDEKINFEGCNTQGACVATLDPSLDETEGLEYVNSYTFQADAAITPELSVTKKGSQLFRPNFFLNSLENIHDSDRGMTSVSWINHPSVDLDRLECP</sequence>
<evidence type="ECO:0000259" key="2">
    <source>
        <dbReference type="Pfam" id="PF22692"/>
    </source>
</evidence>
<dbReference type="InterPro" id="IPR037925">
    <property type="entry name" value="FlgE/F/G-like"/>
</dbReference>
<dbReference type="Pfam" id="PF22692">
    <property type="entry name" value="LlgE_F_G_D1"/>
    <property type="match status" value="1"/>
</dbReference>
<evidence type="ECO:0000313" key="3">
    <source>
        <dbReference type="EMBL" id="KYG66490.1"/>
    </source>
</evidence>
<feature type="region of interest" description="Disordered" evidence="1">
    <location>
        <begin position="45"/>
        <end position="67"/>
    </location>
</feature>
<dbReference type="InterPro" id="IPR053967">
    <property type="entry name" value="LlgE_F_G-like_D1"/>
</dbReference>
<feature type="compositionally biased region" description="Polar residues" evidence="1">
    <location>
        <begin position="45"/>
        <end position="59"/>
    </location>
</feature>
<proteinExistence type="predicted"/>
<evidence type="ECO:0000256" key="1">
    <source>
        <dbReference type="SAM" id="MobiDB-lite"/>
    </source>
</evidence>
<dbReference type="EMBL" id="LUKE01000001">
    <property type="protein sequence ID" value="KYG66490.1"/>
    <property type="molecule type" value="Genomic_DNA"/>
</dbReference>
<dbReference type="Proteomes" id="UP000075320">
    <property type="component" value="Unassembled WGS sequence"/>
</dbReference>
<reference evidence="3 4" key="1">
    <citation type="submission" date="2016-03" db="EMBL/GenBank/DDBJ databases">
        <authorList>
            <person name="Ploux O."/>
        </authorList>
    </citation>
    <scope>NUCLEOTIDE SEQUENCE [LARGE SCALE GENOMIC DNA]</scope>
    <source>
        <strain evidence="3 4">R0</strain>
    </source>
</reference>
<name>A0A150WPY7_BDEBC</name>
<keyword evidence="4" id="KW-1185">Reference proteome</keyword>
<evidence type="ECO:0000313" key="4">
    <source>
        <dbReference type="Proteomes" id="UP000075320"/>
    </source>
</evidence>
<accession>A0A150WPY7</accession>
<gene>
    <name evidence="3" type="ORF">AZI86_05435</name>
</gene>